<accession>A0A1I7Z067</accession>
<dbReference type="Proteomes" id="UP000095287">
    <property type="component" value="Unplaced"/>
</dbReference>
<proteinExistence type="predicted"/>
<organism evidence="1 2">
    <name type="scientific">Steinernema glaseri</name>
    <dbReference type="NCBI Taxonomy" id="37863"/>
    <lineage>
        <taxon>Eukaryota</taxon>
        <taxon>Metazoa</taxon>
        <taxon>Ecdysozoa</taxon>
        <taxon>Nematoda</taxon>
        <taxon>Chromadorea</taxon>
        <taxon>Rhabditida</taxon>
        <taxon>Tylenchina</taxon>
        <taxon>Panagrolaimomorpha</taxon>
        <taxon>Strongyloidoidea</taxon>
        <taxon>Steinernematidae</taxon>
        <taxon>Steinernema</taxon>
    </lineage>
</organism>
<keyword evidence="1" id="KW-1185">Reference proteome</keyword>
<reference evidence="2" key="1">
    <citation type="submission" date="2016-11" db="UniProtKB">
        <authorList>
            <consortium name="WormBaseParasite"/>
        </authorList>
    </citation>
    <scope>IDENTIFICATION</scope>
</reference>
<dbReference type="AlphaFoldDB" id="A0A1I7Z067"/>
<evidence type="ECO:0000313" key="1">
    <source>
        <dbReference type="Proteomes" id="UP000095287"/>
    </source>
</evidence>
<dbReference type="WBParaSite" id="L893_g21521.t1">
    <property type="protein sequence ID" value="L893_g21521.t1"/>
    <property type="gene ID" value="L893_g21521"/>
</dbReference>
<protein>
    <submittedName>
        <fullName evidence="2">Cytochrome c domain-containing protein</fullName>
    </submittedName>
</protein>
<name>A0A1I7Z067_9BILA</name>
<evidence type="ECO:0000313" key="2">
    <source>
        <dbReference type="WBParaSite" id="L893_g21521.t1"/>
    </source>
</evidence>
<sequence length="82" mass="9104">MGPLVAMSVLNTQSRRLATLMRLRPWAYKHSAAKVVTEEGALGNRMQRGYNTCSNCHELASDWLSLPPPIVFEQIACTSMVP</sequence>